<proteinExistence type="predicted"/>
<accession>A0A373A191</accession>
<feature type="compositionally biased region" description="Basic and acidic residues" evidence="1">
    <location>
        <begin position="1"/>
        <end position="15"/>
    </location>
</feature>
<feature type="compositionally biased region" description="Low complexity" evidence="1">
    <location>
        <begin position="373"/>
        <end position="386"/>
    </location>
</feature>
<evidence type="ECO:0000256" key="1">
    <source>
        <dbReference type="SAM" id="MobiDB-lite"/>
    </source>
</evidence>
<dbReference type="EMBL" id="QVIG01000001">
    <property type="protein sequence ID" value="RGD61839.1"/>
    <property type="molecule type" value="Genomic_DNA"/>
</dbReference>
<dbReference type="Proteomes" id="UP000263377">
    <property type="component" value="Unassembled WGS sequence"/>
</dbReference>
<feature type="compositionally biased region" description="Low complexity" evidence="1">
    <location>
        <begin position="156"/>
        <end position="188"/>
    </location>
</feature>
<feature type="region of interest" description="Disordered" evidence="1">
    <location>
        <begin position="65"/>
        <end position="245"/>
    </location>
</feature>
<comment type="caution">
    <text evidence="2">The sequence shown here is derived from an EMBL/GenBank/DDBJ whole genome shotgun (WGS) entry which is preliminary data.</text>
</comment>
<dbReference type="AlphaFoldDB" id="A0A373A191"/>
<evidence type="ECO:0000313" key="2">
    <source>
        <dbReference type="EMBL" id="RGD61839.1"/>
    </source>
</evidence>
<name>A0A373A191_9ACTN</name>
<evidence type="ECO:0000313" key="3">
    <source>
        <dbReference type="Proteomes" id="UP000263377"/>
    </source>
</evidence>
<sequence length="401" mass="39885">MREDTARDVQHEPARQGRHGRPRPFGGLFRLPSLRFSGAAMAMSTVVGISIATTLLLNEQQGIGRRAGVARVGSTPPPTPGATEEAEAVSAQTPTDGPSSSPAANRPSTHPSTHRSVDPPVAASPPAPRATVPGAPQTGGQASAGQDAPASGTQLAGTEAGLLGATAPAGPSPSPSVSVPAPGAKQPGFGPPTPGRPAPPPALPVPDTDGAAATGDTPDTDGTDGTDDSADTDHALTGAARVSPLGRDGLRHQLTLAATEPVTAFQAEFRLVPGESAPGPGSAWTDLPGAVVTVQQERGTLVYRFTTPPGTDVRPGHYTFGVRGARPAADPSAVVRKSAPAESWSVSAFALDRPRAVAALGSFGPPPPPPSAEPYAPGAPAATPLAAPAPTPAATPTAAAR</sequence>
<feature type="compositionally biased region" description="Acidic residues" evidence="1">
    <location>
        <begin position="218"/>
        <end position="230"/>
    </location>
</feature>
<feature type="region of interest" description="Disordered" evidence="1">
    <location>
        <begin position="1"/>
        <end position="26"/>
    </location>
</feature>
<organism evidence="2 3">
    <name type="scientific">Kitasatospora xanthocidica</name>
    <dbReference type="NCBI Taxonomy" id="83382"/>
    <lineage>
        <taxon>Bacteria</taxon>
        <taxon>Bacillati</taxon>
        <taxon>Actinomycetota</taxon>
        <taxon>Actinomycetes</taxon>
        <taxon>Kitasatosporales</taxon>
        <taxon>Streptomycetaceae</taxon>
        <taxon>Kitasatospora</taxon>
    </lineage>
</organism>
<protein>
    <submittedName>
        <fullName evidence="2">Uncharacterized protein</fullName>
    </submittedName>
</protein>
<feature type="compositionally biased region" description="Polar residues" evidence="1">
    <location>
        <begin position="90"/>
        <end position="111"/>
    </location>
</feature>
<feature type="region of interest" description="Disordered" evidence="1">
    <location>
        <begin position="360"/>
        <end position="401"/>
    </location>
</feature>
<feature type="compositionally biased region" description="Low complexity" evidence="1">
    <location>
        <begin position="205"/>
        <end position="217"/>
    </location>
</feature>
<keyword evidence="3" id="KW-1185">Reference proteome</keyword>
<gene>
    <name evidence="2" type="ORF">DR950_32525</name>
</gene>
<feature type="compositionally biased region" description="Pro residues" evidence="1">
    <location>
        <begin position="189"/>
        <end position="204"/>
    </location>
</feature>
<reference evidence="2 3" key="1">
    <citation type="submission" date="2018-08" db="EMBL/GenBank/DDBJ databases">
        <title>Diversity &amp; Physiological Properties of Lignin-Decomposing Actinobacteria from Soil.</title>
        <authorList>
            <person name="Roh S.G."/>
            <person name="Kim S.B."/>
        </authorList>
    </citation>
    <scope>NUCLEOTIDE SEQUENCE [LARGE SCALE GENOMIC DNA]</scope>
    <source>
        <strain evidence="2 3">MMS17-GH009</strain>
    </source>
</reference>